<dbReference type="HOGENOM" id="CLU_3268495_0_0_3"/>
<name>B4W2R5_9CYAN</name>
<protein>
    <submittedName>
        <fullName evidence="3">Uncharacterized protein</fullName>
    </submittedName>
</protein>
<proteinExistence type="predicted"/>
<evidence type="ECO:0000313" key="4">
    <source>
        <dbReference type="Proteomes" id="UP000003835"/>
    </source>
</evidence>
<dbReference type="AlphaFoldDB" id="B4W2R5"/>
<dbReference type="Proteomes" id="UP000003835">
    <property type="component" value="Unassembled WGS sequence"/>
</dbReference>
<dbReference type="EMBL" id="DS989872">
    <property type="protein sequence ID" value="EDX71462.1"/>
    <property type="molecule type" value="Genomic_DNA"/>
</dbReference>
<dbReference type="STRING" id="118168.MC7420_2778"/>
<organism evidence="3 4">
    <name type="scientific">Coleofasciculus chthonoplastes PCC 7420</name>
    <dbReference type="NCBI Taxonomy" id="118168"/>
    <lineage>
        <taxon>Bacteria</taxon>
        <taxon>Bacillati</taxon>
        <taxon>Cyanobacteriota</taxon>
        <taxon>Cyanophyceae</taxon>
        <taxon>Coleofasciculales</taxon>
        <taxon>Coleofasciculaceae</taxon>
        <taxon>Coleofasciculus</taxon>
    </lineage>
</organism>
<accession>B4W2R5</accession>
<sequence length="41" mass="4521">MRFRKVCDRAPNGVSQNGDQAVIMEEDEGVCDRAPKGLAEK</sequence>
<evidence type="ECO:0000256" key="1">
    <source>
        <dbReference type="SAM" id="MobiDB-lite"/>
    </source>
</evidence>
<evidence type="ECO:0000313" key="3">
    <source>
        <dbReference type="EMBL" id="EDX71462.1"/>
    </source>
</evidence>
<keyword evidence="4" id="KW-1185">Reference proteome</keyword>
<evidence type="ECO:0000313" key="2">
    <source>
        <dbReference type="EMBL" id="EDX71217.1"/>
    </source>
</evidence>
<gene>
    <name evidence="2" type="ORF">MC7420_2778</name>
    <name evidence="3" type="ORF">MC7420_28</name>
</gene>
<feature type="region of interest" description="Disordered" evidence="1">
    <location>
        <begin position="1"/>
        <end position="20"/>
    </location>
</feature>
<dbReference type="EMBL" id="DS989875">
    <property type="protein sequence ID" value="EDX71217.1"/>
    <property type="molecule type" value="Genomic_DNA"/>
</dbReference>
<reference evidence="3 4" key="1">
    <citation type="submission" date="2008-07" db="EMBL/GenBank/DDBJ databases">
        <authorList>
            <person name="Tandeau de Marsac N."/>
            <person name="Ferriera S."/>
            <person name="Johnson J."/>
            <person name="Kravitz S."/>
            <person name="Beeson K."/>
            <person name="Sutton G."/>
            <person name="Rogers Y.-H."/>
            <person name="Friedman R."/>
            <person name="Frazier M."/>
            <person name="Venter J.C."/>
        </authorList>
    </citation>
    <scope>NUCLEOTIDE SEQUENCE [LARGE SCALE GENOMIC DNA]</scope>
    <source>
        <strain evidence="3 4">PCC 7420</strain>
    </source>
</reference>